<evidence type="ECO:0000313" key="1">
    <source>
        <dbReference type="EMBL" id="MEJ7138355.1"/>
    </source>
</evidence>
<dbReference type="Proteomes" id="UP001364695">
    <property type="component" value="Unassembled WGS sequence"/>
</dbReference>
<organism evidence="1 2">
    <name type="scientific">Amphibiibacter pelophylacis</name>
    <dbReference type="NCBI Taxonomy" id="1799477"/>
    <lineage>
        <taxon>Bacteria</taxon>
        <taxon>Pseudomonadati</taxon>
        <taxon>Pseudomonadota</taxon>
        <taxon>Betaproteobacteria</taxon>
        <taxon>Burkholderiales</taxon>
        <taxon>Sphaerotilaceae</taxon>
        <taxon>Amphibiibacter</taxon>
    </lineage>
</organism>
<evidence type="ECO:0000313" key="2">
    <source>
        <dbReference type="Proteomes" id="UP001364695"/>
    </source>
</evidence>
<reference evidence="1" key="1">
    <citation type="submission" date="2023-10" db="EMBL/GenBank/DDBJ databases">
        <title>Amphibacter perezi, gen. nov., sp. nov. a novel taxa of the family Comamonadaceae, class Betaproteobacteria isolated from the skin microbiota of Pelophylax perezi from different populations.</title>
        <authorList>
            <person name="Costa S."/>
            <person name="Proenca D.N."/>
            <person name="Lopes I."/>
            <person name="Morais P.V."/>
        </authorList>
    </citation>
    <scope>NUCLEOTIDE SEQUENCE</scope>
    <source>
        <strain evidence="1">SL12-8</strain>
    </source>
</reference>
<proteinExistence type="predicted"/>
<name>A0ACC6P280_9BURK</name>
<accession>A0ACC6P280</accession>
<sequence>MACPAGHPQREALRSAAPRHRVQRWLRAALQNPAELTVRFVDAEEGRSLNASFRGKDYATNVLTFDYCQAPVVQADLVLCADVLAHEAQDQGRTLEAHCAHLIVHGALHAQGHDHETDDEAEVMEALESAILQRLGYPDPYSNH</sequence>
<protein>
    <submittedName>
        <fullName evidence="1">rRNA maturation RNase YbeY</fullName>
    </submittedName>
</protein>
<dbReference type="EMBL" id="JAWDIE010000010">
    <property type="protein sequence ID" value="MEJ7138355.1"/>
    <property type="molecule type" value="Genomic_DNA"/>
</dbReference>
<keyword evidence="2" id="KW-1185">Reference proteome</keyword>
<gene>
    <name evidence="1" type="primary">ybeY</name>
    <name evidence="1" type="ORF">RV045_07910</name>
</gene>
<comment type="caution">
    <text evidence="1">The sequence shown here is derived from an EMBL/GenBank/DDBJ whole genome shotgun (WGS) entry which is preliminary data.</text>
</comment>